<dbReference type="Pfam" id="PF04375">
    <property type="entry name" value="HemX"/>
    <property type="match status" value="1"/>
</dbReference>
<evidence type="ECO:0000256" key="3">
    <source>
        <dbReference type="SAM" id="Phobius"/>
    </source>
</evidence>
<evidence type="ECO:0000313" key="4">
    <source>
        <dbReference type="EMBL" id="PPE73340.1"/>
    </source>
</evidence>
<evidence type="ECO:0000256" key="1">
    <source>
        <dbReference type="SAM" id="Coils"/>
    </source>
</evidence>
<evidence type="ECO:0000256" key="2">
    <source>
        <dbReference type="SAM" id="MobiDB-lite"/>
    </source>
</evidence>
<evidence type="ECO:0008006" key="6">
    <source>
        <dbReference type="Google" id="ProtNLM"/>
    </source>
</evidence>
<dbReference type="PANTHER" id="PTHR38043:SF1">
    <property type="entry name" value="PROTEIN HEMX"/>
    <property type="match status" value="1"/>
</dbReference>
<comment type="caution">
    <text evidence="4">The sequence shown here is derived from an EMBL/GenBank/DDBJ whole genome shotgun (WGS) entry which is preliminary data.</text>
</comment>
<dbReference type="RefSeq" id="WP_104230936.1">
    <property type="nucleotide sequence ID" value="NZ_PSNW01000007.1"/>
</dbReference>
<sequence>MTTPTESAEPTSPPPALPAPAAPRRRRGLALLLLLIVVAAVAAAAFWVWQQQQRLVKDNARHEELIGRLSRNLARLESEAKAMDTRQADLAAVMQRNSSEIAEFGRRIDEHDQVVGNLNEQVAGGRNRFVMASIENLLLLANDRLQIARDPASALVALLEADQRIAGMRDPRLFNVRQAIGEERAALLAVPQPDYAGAALALSSLSNRAAQLPLRARAPDHYESAMREPAAAVADRTRWERFKASVAQALRGMFTLRRNQGPAARLLAPQDEALVHRVLMLRLEAARVALLRGDTVSFRDACAGAGDWLRQHFRADDPAVQGALAELERLKPLELSPPLPEITRSLALLRAHMDVPAR</sequence>
<feature type="compositionally biased region" description="Polar residues" evidence="2">
    <location>
        <begin position="1"/>
        <end position="10"/>
    </location>
</feature>
<dbReference type="PANTHER" id="PTHR38043">
    <property type="entry name" value="PROTEIN HEMX"/>
    <property type="match status" value="1"/>
</dbReference>
<reference evidence="4 5" key="1">
    <citation type="submission" date="2018-02" db="EMBL/GenBank/DDBJ databases">
        <title>Genome sequencing of Solimonas sp. HR-BB.</title>
        <authorList>
            <person name="Lee Y."/>
            <person name="Jeon C.O."/>
        </authorList>
    </citation>
    <scope>NUCLEOTIDE SEQUENCE [LARGE SCALE GENOMIC DNA]</scope>
    <source>
        <strain evidence="4 5">HR-BB</strain>
    </source>
</reference>
<dbReference type="AlphaFoldDB" id="A0A2S5TED5"/>
<feature type="transmembrane region" description="Helical" evidence="3">
    <location>
        <begin position="29"/>
        <end position="49"/>
    </location>
</feature>
<name>A0A2S5TED5_9GAMM</name>
<keyword evidence="1" id="KW-0175">Coiled coil</keyword>
<evidence type="ECO:0000313" key="5">
    <source>
        <dbReference type="Proteomes" id="UP000238220"/>
    </source>
</evidence>
<keyword evidence="3" id="KW-0812">Transmembrane</keyword>
<feature type="region of interest" description="Disordered" evidence="2">
    <location>
        <begin position="1"/>
        <end position="22"/>
    </location>
</feature>
<gene>
    <name evidence="4" type="ORF">C3942_13805</name>
</gene>
<dbReference type="OrthoDB" id="5739852at2"/>
<dbReference type="InterPro" id="IPR007470">
    <property type="entry name" value="HemX"/>
</dbReference>
<keyword evidence="3" id="KW-1133">Transmembrane helix</keyword>
<protein>
    <recommendedName>
        <fullName evidence="6">Heme biosynthesis operon protein HemX</fullName>
    </recommendedName>
</protein>
<dbReference type="Proteomes" id="UP000238220">
    <property type="component" value="Unassembled WGS sequence"/>
</dbReference>
<keyword evidence="3" id="KW-0472">Membrane</keyword>
<proteinExistence type="predicted"/>
<dbReference type="EMBL" id="PSNW01000007">
    <property type="protein sequence ID" value="PPE73340.1"/>
    <property type="molecule type" value="Genomic_DNA"/>
</dbReference>
<keyword evidence="5" id="KW-1185">Reference proteome</keyword>
<organism evidence="4 5">
    <name type="scientific">Solimonas fluminis</name>
    <dbReference type="NCBI Taxonomy" id="2086571"/>
    <lineage>
        <taxon>Bacteria</taxon>
        <taxon>Pseudomonadati</taxon>
        <taxon>Pseudomonadota</taxon>
        <taxon>Gammaproteobacteria</taxon>
        <taxon>Nevskiales</taxon>
        <taxon>Nevskiaceae</taxon>
        <taxon>Solimonas</taxon>
    </lineage>
</organism>
<feature type="coiled-coil region" evidence="1">
    <location>
        <begin position="59"/>
        <end position="86"/>
    </location>
</feature>
<feature type="compositionally biased region" description="Pro residues" evidence="2">
    <location>
        <begin position="11"/>
        <end position="21"/>
    </location>
</feature>
<accession>A0A2S5TED5</accession>